<feature type="active site" evidence="3">
    <location>
        <position position="114"/>
    </location>
</feature>
<feature type="active site" evidence="3">
    <location>
        <position position="33"/>
    </location>
</feature>
<accession>A0A2A6EAZ9</accession>
<dbReference type="Gene3D" id="2.10.109.10">
    <property type="entry name" value="Umud Fragment, subunit A"/>
    <property type="match status" value="1"/>
</dbReference>
<dbReference type="CDD" id="cd06530">
    <property type="entry name" value="S26_SPase_I"/>
    <property type="match status" value="1"/>
</dbReference>
<sequence>MKQRKGIFFLLLIVSSIFIRIFIGEPTKVSSSSMEPTIKSGDWLWISKVDYGAILPRRWADIPILNIVTWIPDFRTKDIRTDWGYCRMRGFNKPDIGDIVVFNSPENIDVLLVKRISQIQHANSLIHLDSTNYNNYNDIINQETEAKIKNGVIYINDTICTYYKLRNNYYYLLGDNSSISRDSRFFGYVSEKNLVGKVNRLIFSINKTQINILKRVK</sequence>
<keyword evidence="4" id="KW-0645">Protease</keyword>
<dbReference type="AlphaFoldDB" id="A0A2A6EAZ9"/>
<feature type="domain" description="Peptidase S26" evidence="5">
    <location>
        <begin position="8"/>
        <end position="199"/>
    </location>
</feature>
<dbReference type="InterPro" id="IPR000223">
    <property type="entry name" value="Pept_S26A_signal_pept_1"/>
</dbReference>
<evidence type="ECO:0000313" key="6">
    <source>
        <dbReference type="EMBL" id="PDP44759.1"/>
    </source>
</evidence>
<comment type="catalytic activity">
    <reaction evidence="4">
        <text>Cleavage of hydrophobic, N-terminal signal or leader sequences from secreted and periplasmic proteins.</text>
        <dbReference type="EC" id="3.4.21.89"/>
    </reaction>
</comment>
<protein>
    <recommendedName>
        <fullName evidence="2 4">Signal peptidase I</fullName>
        <ecNumber evidence="4">3.4.21.89</ecNumber>
    </recommendedName>
</protein>
<dbReference type="InterPro" id="IPR036286">
    <property type="entry name" value="LexA/Signal_pep-like_sf"/>
</dbReference>
<dbReference type="GO" id="GO:0009003">
    <property type="term" value="F:signal peptidase activity"/>
    <property type="evidence" value="ECO:0007669"/>
    <property type="project" value="UniProtKB-EC"/>
</dbReference>
<name>A0A2A6EAZ9_TANFO</name>
<comment type="caution">
    <text evidence="6">The sequence shown here is derived from an EMBL/GenBank/DDBJ whole genome shotgun (WGS) entry which is preliminary data.</text>
</comment>
<dbReference type="GO" id="GO:0016020">
    <property type="term" value="C:membrane"/>
    <property type="evidence" value="ECO:0007669"/>
    <property type="project" value="UniProtKB-SubCell"/>
</dbReference>
<comment type="similarity">
    <text evidence="1 4">Belongs to the peptidase S26 family.</text>
</comment>
<dbReference type="GO" id="GO:0004252">
    <property type="term" value="F:serine-type endopeptidase activity"/>
    <property type="evidence" value="ECO:0007669"/>
    <property type="project" value="InterPro"/>
</dbReference>
<evidence type="ECO:0000256" key="1">
    <source>
        <dbReference type="ARBA" id="ARBA00009370"/>
    </source>
</evidence>
<dbReference type="RefSeq" id="WP_075589255.1">
    <property type="nucleotide sequence ID" value="NZ_CALHNL010000067.1"/>
</dbReference>
<dbReference type="PANTHER" id="PTHR43390">
    <property type="entry name" value="SIGNAL PEPTIDASE I"/>
    <property type="match status" value="1"/>
</dbReference>
<evidence type="ECO:0000256" key="4">
    <source>
        <dbReference type="RuleBase" id="RU362042"/>
    </source>
</evidence>
<keyword evidence="4" id="KW-0378">Hydrolase</keyword>
<comment type="subcellular location">
    <subcellularLocation>
        <location evidence="4">Membrane</location>
        <topology evidence="4">Single-pass type II membrane protein</topology>
    </subcellularLocation>
</comment>
<dbReference type="InterPro" id="IPR019533">
    <property type="entry name" value="Peptidase_S26"/>
</dbReference>
<evidence type="ECO:0000256" key="2">
    <source>
        <dbReference type="ARBA" id="ARBA00019232"/>
    </source>
</evidence>
<dbReference type="Pfam" id="PF10502">
    <property type="entry name" value="Peptidase_S26"/>
    <property type="match status" value="1"/>
</dbReference>
<evidence type="ECO:0000256" key="3">
    <source>
        <dbReference type="PIRSR" id="PIRSR600223-1"/>
    </source>
</evidence>
<evidence type="ECO:0000313" key="7">
    <source>
        <dbReference type="Proteomes" id="UP000219259"/>
    </source>
</evidence>
<dbReference type="NCBIfam" id="TIGR02227">
    <property type="entry name" value="sigpep_I_bact"/>
    <property type="match status" value="1"/>
</dbReference>
<dbReference type="GO" id="GO:0006465">
    <property type="term" value="P:signal peptide processing"/>
    <property type="evidence" value="ECO:0007669"/>
    <property type="project" value="InterPro"/>
</dbReference>
<dbReference type="EMBL" id="NSLJ01000004">
    <property type="protein sequence ID" value="PDP44759.1"/>
    <property type="molecule type" value="Genomic_DNA"/>
</dbReference>
<reference evidence="6 7" key="1">
    <citation type="submission" date="2017-09" db="EMBL/GenBank/DDBJ databases">
        <title>Phase variable restriction modification systems are present in the genome sequences of periodontal pathogens Prevotella intermedia, Tannerella forsythia and Porphyromonas gingivalis.</title>
        <authorList>
            <person name="Haigh R.D."/>
            <person name="Crawford L."/>
            <person name="Ralph J."/>
            <person name="Wanford J."/>
            <person name="Vartoukian S.R."/>
            <person name="Hijazib K."/>
            <person name="Wade W."/>
            <person name="Oggioni M.R."/>
        </authorList>
    </citation>
    <scope>NUCLEOTIDE SEQUENCE [LARGE SCALE GENOMIC DNA]</scope>
    <source>
        <strain evidence="6 7">WW11663</strain>
    </source>
</reference>
<dbReference type="PANTHER" id="PTHR43390:SF1">
    <property type="entry name" value="CHLOROPLAST PROCESSING PEPTIDASE"/>
    <property type="match status" value="1"/>
</dbReference>
<organism evidence="6 7">
    <name type="scientific">Tannerella forsythia</name>
    <name type="common">Bacteroides forsythus</name>
    <dbReference type="NCBI Taxonomy" id="28112"/>
    <lineage>
        <taxon>Bacteria</taxon>
        <taxon>Pseudomonadati</taxon>
        <taxon>Bacteroidota</taxon>
        <taxon>Bacteroidia</taxon>
        <taxon>Bacteroidales</taxon>
        <taxon>Tannerellaceae</taxon>
        <taxon>Tannerella</taxon>
    </lineage>
</organism>
<proteinExistence type="inferred from homology"/>
<dbReference type="EC" id="3.4.21.89" evidence="4"/>
<gene>
    <name evidence="6" type="primary">lepB</name>
    <name evidence="6" type="ORF">CLI86_02475</name>
</gene>
<dbReference type="PRINTS" id="PR00727">
    <property type="entry name" value="LEADERPTASE"/>
</dbReference>
<dbReference type="SUPFAM" id="SSF51306">
    <property type="entry name" value="LexA/Signal peptidase"/>
    <property type="match status" value="1"/>
</dbReference>
<dbReference type="Proteomes" id="UP000219259">
    <property type="component" value="Unassembled WGS sequence"/>
</dbReference>
<evidence type="ECO:0000259" key="5">
    <source>
        <dbReference type="Pfam" id="PF10502"/>
    </source>
</evidence>